<evidence type="ECO:0000313" key="1">
    <source>
        <dbReference type="EMBL" id="OJH49794.1"/>
    </source>
</evidence>
<dbReference type="Proteomes" id="UP000193969">
    <property type="component" value="Unassembled WGS sequence"/>
</dbReference>
<proteinExistence type="predicted"/>
<dbReference type="Proteomes" id="UP000278252">
    <property type="component" value="Unassembled WGS sequence"/>
</dbReference>
<name>A0A1L9C5M8_9EURY</name>
<protein>
    <submittedName>
        <fullName evidence="1">Uncharacterized protein</fullName>
    </submittedName>
</protein>
<keyword evidence="5" id="KW-1185">Reference proteome</keyword>
<accession>A0A1L9C5M8</accession>
<dbReference type="OrthoDB" id="147078at2157"/>
<dbReference type="Proteomes" id="UP000185713">
    <property type="component" value="Unassembled WGS sequence"/>
</dbReference>
<gene>
    <name evidence="2" type="ORF">EFE41_02055</name>
    <name evidence="1" type="ORF">MPF_0582</name>
    <name evidence="3" type="ORF">SAMN06264941_0763</name>
</gene>
<reference evidence="2 6" key="4">
    <citation type="submission" date="2018-10" db="EMBL/GenBank/DDBJ databases">
        <title>Cultivation of a novel Methanohalophilus strain from Kebrit Deep of the Red Sea and a genomic comparison of members of the genus Methanohalophilus.</title>
        <authorList>
            <person name="Guan Y."/>
            <person name="Ngugi D.K."/>
            <person name="Stingl U."/>
        </authorList>
    </citation>
    <scope>NUCLEOTIDE SEQUENCE [LARGE SCALE GENOMIC DNA]</scope>
    <source>
        <strain evidence="2 6">DSM 7471</strain>
    </source>
</reference>
<dbReference type="RefSeq" id="WP_072359603.1">
    <property type="nucleotide sequence ID" value="NZ_FXBN01000001.1"/>
</dbReference>
<sequence>MTNCVNIKGKDYSLDTLGLIVGTQNLDITNSFAEEYLLLCEVVDNPFILPFFLEKFYTMDIKDPENFRLALWRVQVDSDLRLGEDISKHQQRSYITRTLEKLLFSEVLLEVVEEPDTSDESDFLLNSGEDT</sequence>
<dbReference type="EMBL" id="RJJH01000001">
    <property type="protein sequence ID" value="RNI13658.1"/>
    <property type="molecule type" value="Genomic_DNA"/>
</dbReference>
<dbReference type="AlphaFoldDB" id="A0A1L9C5M8"/>
<dbReference type="EMBL" id="JWTK01000002">
    <property type="protein sequence ID" value="OJH49794.1"/>
    <property type="molecule type" value="Genomic_DNA"/>
</dbReference>
<evidence type="ECO:0000313" key="6">
    <source>
        <dbReference type="Proteomes" id="UP000278252"/>
    </source>
</evidence>
<reference evidence="1 4" key="1">
    <citation type="submission" date="2014-12" db="EMBL/GenBank/DDBJ databases">
        <title>The genome sequence of Methanohalophilus portucalensis strain FDF1.</title>
        <authorList>
            <person name="Lai M.-C."/>
            <person name="Lai S.-J."/>
        </authorList>
    </citation>
    <scope>NUCLEOTIDE SEQUENCE [LARGE SCALE GENOMIC DNA]</scope>
    <source>
        <strain evidence="1 4">FDF-1</strain>
    </source>
</reference>
<dbReference type="STRING" id="523843.SAMN06264941_0763"/>
<evidence type="ECO:0000313" key="5">
    <source>
        <dbReference type="Proteomes" id="UP000193969"/>
    </source>
</evidence>
<evidence type="ECO:0000313" key="3">
    <source>
        <dbReference type="EMBL" id="SMH33795.1"/>
    </source>
</evidence>
<reference evidence="5" key="2">
    <citation type="submission" date="2017-04" db="EMBL/GenBank/DDBJ databases">
        <authorList>
            <person name="Varghese N."/>
            <person name="Submissions S."/>
        </authorList>
    </citation>
    <scope>NUCLEOTIDE SEQUENCE [LARGE SCALE GENOMIC DNA]</scope>
    <source>
        <strain evidence="5">FDF-1</strain>
    </source>
</reference>
<evidence type="ECO:0000313" key="2">
    <source>
        <dbReference type="EMBL" id="RNI13658.1"/>
    </source>
</evidence>
<evidence type="ECO:0000313" key="4">
    <source>
        <dbReference type="Proteomes" id="UP000185713"/>
    </source>
</evidence>
<reference evidence="3" key="3">
    <citation type="submission" date="2017-04" db="EMBL/GenBank/DDBJ databases">
        <authorList>
            <person name="Afonso C.L."/>
            <person name="Miller P.J."/>
            <person name="Scott M.A."/>
            <person name="Spackman E."/>
            <person name="Goraichik I."/>
            <person name="Dimitrov K.M."/>
            <person name="Suarez D.L."/>
            <person name="Swayne D.E."/>
        </authorList>
    </citation>
    <scope>NUCLEOTIDE SEQUENCE [LARGE SCALE GENOMIC DNA]</scope>
    <source>
        <strain evidence="3">FDF-1</strain>
    </source>
</reference>
<organism evidence="1 4">
    <name type="scientific">Methanohalophilus portucalensis FDF-1</name>
    <dbReference type="NCBI Taxonomy" id="523843"/>
    <lineage>
        <taxon>Archaea</taxon>
        <taxon>Methanobacteriati</taxon>
        <taxon>Methanobacteriota</taxon>
        <taxon>Stenosarchaea group</taxon>
        <taxon>Methanomicrobia</taxon>
        <taxon>Methanosarcinales</taxon>
        <taxon>Methanosarcinaceae</taxon>
        <taxon>Methanohalophilus</taxon>
    </lineage>
</organism>
<dbReference type="EMBL" id="FXBN01000001">
    <property type="protein sequence ID" value="SMH33795.1"/>
    <property type="molecule type" value="Genomic_DNA"/>
</dbReference>